<evidence type="ECO:0000313" key="1">
    <source>
        <dbReference type="EMBL" id="RHW46692.1"/>
    </source>
</evidence>
<dbReference type="AlphaFoldDB" id="A0A417Z7T0"/>
<protein>
    <submittedName>
        <fullName evidence="1">Uncharacterized protein</fullName>
    </submittedName>
</protein>
<dbReference type="Proteomes" id="UP000285376">
    <property type="component" value="Unassembled WGS sequence"/>
</dbReference>
<comment type="caution">
    <text evidence="1">The sequence shown here is derived from an EMBL/GenBank/DDBJ whole genome shotgun (WGS) entry which is preliminary data.</text>
</comment>
<proteinExistence type="predicted"/>
<reference evidence="1 2" key="1">
    <citation type="submission" date="2018-08" db="EMBL/GenBank/DDBJ databases">
        <title>Whole genome sequence analysis of Dermacoccus abyssi bacteria isolated from Deep Mariana trench Micromonospora spp reveals genes involved in the environmental adaptation and production of secondary metabolites.</title>
        <authorList>
            <person name="Abdel-Mageed W.M."/>
            <person name="Lehri B."/>
            <person name="Nouioui I."/>
            <person name="Goodfellow I."/>
            <person name="Jaspars M."/>
            <person name="Karlyshev A."/>
        </authorList>
    </citation>
    <scope>NUCLEOTIDE SEQUENCE [LARGE SCALE GENOMIC DNA]</scope>
    <source>
        <strain evidence="1 2">MT1.1</strain>
    </source>
</reference>
<organism evidence="1 2">
    <name type="scientific">Dermacoccus abyssi</name>
    <dbReference type="NCBI Taxonomy" id="322596"/>
    <lineage>
        <taxon>Bacteria</taxon>
        <taxon>Bacillati</taxon>
        <taxon>Actinomycetota</taxon>
        <taxon>Actinomycetes</taxon>
        <taxon>Micrococcales</taxon>
        <taxon>Dermacoccaceae</taxon>
        <taxon>Dermacoccus</taxon>
    </lineage>
</organism>
<gene>
    <name evidence="1" type="ORF">D1832_05550</name>
</gene>
<evidence type="ECO:0000313" key="2">
    <source>
        <dbReference type="Proteomes" id="UP000285376"/>
    </source>
</evidence>
<accession>A0A417Z7T0</accession>
<dbReference type="EMBL" id="QWLM01000004">
    <property type="protein sequence ID" value="RHW46692.1"/>
    <property type="molecule type" value="Genomic_DNA"/>
</dbReference>
<name>A0A417Z7T0_9MICO</name>
<sequence length="107" mass="11141">MMLDQWPLLARPAIVGSTSSRIAHGTQACSRSIVVRSSRPVTSLTVRTRLVPSAPNETVTTTGFGRSNSKLMAVVSAALCSTPVMTTVGVALFPCPLTPCVLVRSGG</sequence>